<accession>A0A0D8YAA1</accession>
<proteinExistence type="predicted"/>
<evidence type="ECO:0000313" key="2">
    <source>
        <dbReference type="Proteomes" id="UP000053766"/>
    </source>
</evidence>
<sequence length="84" mass="9883">MAYKNSENVAFHFPLTCRKTKDNDGTMLTNWRVEYGDSNPKEFPCLSALVRYYQVFSYYDIRTGTIEAFPIWTNSNDDRVIVEQ</sequence>
<protein>
    <submittedName>
        <fullName evidence="1">Uncharacterized protein</fullName>
    </submittedName>
</protein>
<gene>
    <name evidence="1" type="ORF">DICVIV_00172</name>
</gene>
<dbReference type="AlphaFoldDB" id="A0A0D8YAA1"/>
<dbReference type="OrthoDB" id="5818094at2759"/>
<dbReference type="EMBL" id="KN716150">
    <property type="protein sequence ID" value="KJH53743.1"/>
    <property type="molecule type" value="Genomic_DNA"/>
</dbReference>
<reference evidence="2" key="2">
    <citation type="journal article" date="2016" name="Sci. Rep.">
        <title>Dictyocaulus viviparus genome, variome and transcriptome elucidate lungworm biology and support future intervention.</title>
        <authorList>
            <person name="McNulty S.N."/>
            <person name="Strube C."/>
            <person name="Rosa B.A."/>
            <person name="Martin J.C."/>
            <person name="Tyagi R."/>
            <person name="Choi Y.J."/>
            <person name="Wang Q."/>
            <person name="Hallsworth Pepin K."/>
            <person name="Zhang X."/>
            <person name="Ozersky P."/>
            <person name="Wilson R.K."/>
            <person name="Sternberg P.W."/>
            <person name="Gasser R.B."/>
            <person name="Mitreva M."/>
        </authorList>
    </citation>
    <scope>NUCLEOTIDE SEQUENCE [LARGE SCALE GENOMIC DNA]</scope>
    <source>
        <strain evidence="2">HannoverDv2000</strain>
    </source>
</reference>
<keyword evidence="2" id="KW-1185">Reference proteome</keyword>
<evidence type="ECO:0000313" key="1">
    <source>
        <dbReference type="EMBL" id="KJH53743.1"/>
    </source>
</evidence>
<dbReference type="Proteomes" id="UP000053766">
    <property type="component" value="Unassembled WGS sequence"/>
</dbReference>
<dbReference type="SUPFAM" id="SSF55550">
    <property type="entry name" value="SH2 domain"/>
    <property type="match status" value="1"/>
</dbReference>
<name>A0A0D8YAA1_DICVI</name>
<organism evidence="1 2">
    <name type="scientific">Dictyocaulus viviparus</name>
    <name type="common">Bovine lungworm</name>
    <dbReference type="NCBI Taxonomy" id="29172"/>
    <lineage>
        <taxon>Eukaryota</taxon>
        <taxon>Metazoa</taxon>
        <taxon>Ecdysozoa</taxon>
        <taxon>Nematoda</taxon>
        <taxon>Chromadorea</taxon>
        <taxon>Rhabditida</taxon>
        <taxon>Rhabditina</taxon>
        <taxon>Rhabditomorpha</taxon>
        <taxon>Strongyloidea</taxon>
        <taxon>Metastrongylidae</taxon>
        <taxon>Dictyocaulus</taxon>
    </lineage>
</organism>
<reference evidence="1 2" key="1">
    <citation type="submission" date="2013-11" db="EMBL/GenBank/DDBJ databases">
        <title>Draft genome of the bovine lungworm Dictyocaulus viviparus.</title>
        <authorList>
            <person name="Mitreva M."/>
        </authorList>
    </citation>
    <scope>NUCLEOTIDE SEQUENCE [LARGE SCALE GENOMIC DNA]</scope>
    <source>
        <strain evidence="1 2">HannoverDv2000</strain>
    </source>
</reference>
<dbReference type="InterPro" id="IPR036860">
    <property type="entry name" value="SH2_dom_sf"/>
</dbReference>